<dbReference type="HOGENOM" id="CLU_1324105_0_0_5"/>
<accession>H6SMH1</accession>
<sequence>MIKKGFLSAEERQGLLVQVRRPSGVHGPARRAHVILLLDDGLSVPEVARLMYLDDDTVYQWHRRWIDGGPARLSEFGWKGSSPRLSLEDEVALVDVLKSRLFTTTVEVTALVEERFAVRYSRSGMIKLLHRLGFEYRKPKALPRLPPVETQEAFVAAYESMLNGLDAKDQVVFGDAVHPEHQTRPASG</sequence>
<reference evidence="2 3" key="1">
    <citation type="submission" date="2012-02" db="EMBL/GenBank/DDBJ databases">
        <title>Shotgun genome sequence of Phaeospirillum photometricum DSM 122.</title>
        <authorList>
            <person name="Duquesne K."/>
            <person name="Sturgis J."/>
        </authorList>
    </citation>
    <scope>NUCLEOTIDE SEQUENCE [LARGE SCALE GENOMIC DNA]</scope>
    <source>
        <strain evidence="3">DSM122</strain>
    </source>
</reference>
<keyword evidence="3" id="KW-1185">Reference proteome</keyword>
<dbReference type="SUPFAM" id="SSF46689">
    <property type="entry name" value="Homeodomain-like"/>
    <property type="match status" value="1"/>
</dbReference>
<gene>
    <name evidence="2" type="ORF">RSPPHO_02480</name>
</gene>
<protein>
    <submittedName>
        <fullName evidence="2">Predicted orf</fullName>
    </submittedName>
</protein>
<evidence type="ECO:0000313" key="2">
    <source>
        <dbReference type="EMBL" id="CCG09106.1"/>
    </source>
</evidence>
<dbReference type="Pfam" id="PF13551">
    <property type="entry name" value="HTH_29"/>
    <property type="match status" value="1"/>
</dbReference>
<evidence type="ECO:0000313" key="3">
    <source>
        <dbReference type="Proteomes" id="UP000033220"/>
    </source>
</evidence>
<dbReference type="KEGG" id="rpm:RSPPHO_02480"/>
<dbReference type="RefSeq" id="WP_014415737.1">
    <property type="nucleotide sequence ID" value="NC_017059.1"/>
</dbReference>
<dbReference type="STRING" id="1150469.RSPPHO_02480"/>
<dbReference type="Pfam" id="PF13592">
    <property type="entry name" value="HTH_33"/>
    <property type="match status" value="1"/>
</dbReference>
<dbReference type="InterPro" id="IPR009057">
    <property type="entry name" value="Homeodomain-like_sf"/>
</dbReference>
<dbReference type="Proteomes" id="UP000033220">
    <property type="component" value="Chromosome DSM 122"/>
</dbReference>
<dbReference type="InterPro" id="IPR025959">
    <property type="entry name" value="Winged_HTH_dom"/>
</dbReference>
<name>H6SMH1_PARPM</name>
<dbReference type="AlphaFoldDB" id="H6SMH1"/>
<dbReference type="EMBL" id="HE663493">
    <property type="protein sequence ID" value="CCG09106.1"/>
    <property type="molecule type" value="Genomic_DNA"/>
</dbReference>
<dbReference type="OrthoDB" id="2375382at2"/>
<dbReference type="eggNOG" id="COG3415">
    <property type="taxonomic scope" value="Bacteria"/>
</dbReference>
<dbReference type="PATRIC" id="fig|1150469.3.peg.2820"/>
<feature type="domain" description="Winged helix-turn helix" evidence="1">
    <location>
        <begin position="103"/>
        <end position="155"/>
    </location>
</feature>
<evidence type="ECO:0000259" key="1">
    <source>
        <dbReference type="Pfam" id="PF13592"/>
    </source>
</evidence>
<proteinExistence type="predicted"/>
<organism evidence="2 3">
    <name type="scientific">Pararhodospirillum photometricum DSM 122</name>
    <dbReference type="NCBI Taxonomy" id="1150469"/>
    <lineage>
        <taxon>Bacteria</taxon>
        <taxon>Pseudomonadati</taxon>
        <taxon>Pseudomonadota</taxon>
        <taxon>Alphaproteobacteria</taxon>
        <taxon>Rhodospirillales</taxon>
        <taxon>Rhodospirillaceae</taxon>
        <taxon>Pararhodospirillum</taxon>
    </lineage>
</organism>